<evidence type="ECO:0000313" key="2">
    <source>
        <dbReference type="Proteomes" id="UP000588806"/>
    </source>
</evidence>
<dbReference type="Proteomes" id="UP000588806">
    <property type="component" value="Unassembled WGS sequence"/>
</dbReference>
<dbReference type="AlphaFoldDB" id="A0A7Y3TXL1"/>
<keyword evidence="2" id="KW-1185">Reference proteome</keyword>
<name>A0A7Y3TXL1_9GAMM</name>
<accession>A0A7Y3TXL1</accession>
<reference evidence="1 2" key="1">
    <citation type="submission" date="2020-05" db="EMBL/GenBank/DDBJ databases">
        <authorList>
            <person name="Ruan W."/>
            <person name="Jeon C.O."/>
            <person name="Chun B.H."/>
        </authorList>
    </citation>
    <scope>NUCLEOTIDE SEQUENCE [LARGE SCALE GENOMIC DNA]</scope>
    <source>
        <strain evidence="1 2">TBZ9</strain>
    </source>
</reference>
<evidence type="ECO:0000313" key="1">
    <source>
        <dbReference type="EMBL" id="NOG31630.1"/>
    </source>
</evidence>
<dbReference type="EMBL" id="JABFHI010000002">
    <property type="protein sequence ID" value="NOG31630.1"/>
    <property type="molecule type" value="Genomic_DNA"/>
</dbReference>
<gene>
    <name evidence="1" type="ORF">HLB35_07340</name>
</gene>
<dbReference type="RefSeq" id="WP_171702065.1">
    <property type="nucleotide sequence ID" value="NZ_JABFHI010000002.1"/>
</dbReference>
<proteinExistence type="predicted"/>
<comment type="caution">
    <text evidence="1">The sequence shown here is derived from an EMBL/GenBank/DDBJ whole genome shotgun (WGS) entry which is preliminary data.</text>
</comment>
<organism evidence="1 2">
    <name type="scientific">Vreelandella azerica</name>
    <dbReference type="NCBI Taxonomy" id="2732867"/>
    <lineage>
        <taxon>Bacteria</taxon>
        <taxon>Pseudomonadati</taxon>
        <taxon>Pseudomonadota</taxon>
        <taxon>Gammaproteobacteria</taxon>
        <taxon>Oceanospirillales</taxon>
        <taxon>Halomonadaceae</taxon>
        <taxon>Vreelandella</taxon>
    </lineage>
</organism>
<reference evidence="1 2" key="2">
    <citation type="submission" date="2020-06" db="EMBL/GenBank/DDBJ databases">
        <title>Halomonas songnenensis sp. nov., a moderately halophilic bacterium isolated from saline and alkaline soils.</title>
        <authorList>
            <person name="Jiang J."/>
            <person name="Pan Y."/>
        </authorList>
    </citation>
    <scope>NUCLEOTIDE SEQUENCE [LARGE SCALE GENOMIC DNA]</scope>
    <source>
        <strain evidence="1 2">TBZ9</strain>
    </source>
</reference>
<protein>
    <submittedName>
        <fullName evidence="1">Uncharacterized protein</fullName>
    </submittedName>
</protein>
<sequence>MQPLQDFLRCGESLGQKPSPAFNSLFYAETYPELADIEPSLLAHFATRGQREGKCGSHKPFKS</sequence>